<name>A0A8S2DMX8_9BILA</name>
<feature type="region of interest" description="Disordered" evidence="5">
    <location>
        <begin position="461"/>
        <end position="491"/>
    </location>
</feature>
<comment type="caution">
    <text evidence="7">The sequence shown here is derived from an EMBL/GenBank/DDBJ whole genome shotgun (WGS) entry which is preliminary data.</text>
</comment>
<sequence>MARISINGTTKQKARLDIDGFSYIKDRTTNEKTYWRCINYFSQNCRSRLHTCIITNNIVKPATEHSCKTDGTVSELRKFDEQIVYRALNTQETPDLIVTHCCKDIYLAEMADPSLSRVPPRDHVKRRIRMLRQDKNLPSAPNDPNFASVPISLTKTLRQDQFLRCGTGAGDDRIMVFGSTEQLDILQSVDDFLVDRTFKFHGLRKYVLYLGRLRPNQTRRQPKFGIDFWNMYHRTTDAVTRTNNAAEADHRRIGSVFQCSHPTLWSFLEKLIEEENATHMEILHINAGQAPKLKSKRNERFEKRLLNIISNPHADVLKQRDSIAMNEADAKAFQKKLLEKQNSTPLLPKETTTLISHRKSSSFDFISALLLPSNQIQEGCSNNEVMVKSSQQQRQTHCIRTQSRIELPSSSTSPPVFIKLHSFEYEHSKCKHSYSRSPSRSSTSRKKGVKLFKPTTITINLDNQQSRGDKHEEGAYKQSEHESDGKHISDDADSVIEQKSPAEITTMGDLLLKSGVCTGNYSDSLIYATKGDNACDSTNWVNVGQTATNTAFTAMFQIDEDVTVDARRGNDEHNNGDEKKKKSIMVQVQRLKTENARFKNTIEMQQSLENEYQQLKFDNCALKQQKLNESKSSIQYIKLKFPSNSNSDIIKQGDFSECVSEINKVTLDMCVNMNDNLPIPSSSTVVDDVDVDSDSDSNMQIDVGDKLLSTLIIGDSKISTQANTTILHNASDDNLINNGTDKTSNNQAIDDLTVELQSLMEANAKLQIECNNVLSLKDINDKLRLENDMIRLEITELQNHRLRRSLYLLSLGQYSHVV</sequence>
<organism evidence="7 9">
    <name type="scientific">Didymodactylos carnosus</name>
    <dbReference type="NCBI Taxonomy" id="1234261"/>
    <lineage>
        <taxon>Eukaryota</taxon>
        <taxon>Metazoa</taxon>
        <taxon>Spiralia</taxon>
        <taxon>Gnathifera</taxon>
        <taxon>Rotifera</taxon>
        <taxon>Eurotatoria</taxon>
        <taxon>Bdelloidea</taxon>
        <taxon>Philodinida</taxon>
        <taxon>Philodinidae</taxon>
        <taxon>Didymodactylos</taxon>
    </lineage>
</organism>
<evidence type="ECO:0000313" key="8">
    <source>
        <dbReference type="EMBL" id="CAF3708060.1"/>
    </source>
</evidence>
<keyword evidence="3" id="KW-0862">Zinc</keyword>
<dbReference type="AlphaFoldDB" id="A0A8S2DMX8"/>
<reference evidence="7" key="1">
    <citation type="submission" date="2021-02" db="EMBL/GenBank/DDBJ databases">
        <authorList>
            <person name="Nowell W R."/>
        </authorList>
    </citation>
    <scope>NUCLEOTIDE SEQUENCE</scope>
</reference>
<feature type="domain" description="FLYWCH-type" evidence="6">
    <location>
        <begin position="9"/>
        <end position="65"/>
    </location>
</feature>
<keyword evidence="1" id="KW-0479">Metal-binding</keyword>
<protein>
    <recommendedName>
        <fullName evidence="6">FLYWCH-type domain-containing protein</fullName>
    </recommendedName>
</protein>
<evidence type="ECO:0000256" key="3">
    <source>
        <dbReference type="ARBA" id="ARBA00022833"/>
    </source>
</evidence>
<evidence type="ECO:0000256" key="4">
    <source>
        <dbReference type="SAM" id="Coils"/>
    </source>
</evidence>
<evidence type="ECO:0000313" key="9">
    <source>
        <dbReference type="Proteomes" id="UP000677228"/>
    </source>
</evidence>
<evidence type="ECO:0000259" key="6">
    <source>
        <dbReference type="Pfam" id="PF04500"/>
    </source>
</evidence>
<dbReference type="GO" id="GO:0008270">
    <property type="term" value="F:zinc ion binding"/>
    <property type="evidence" value="ECO:0007669"/>
    <property type="project" value="UniProtKB-KW"/>
</dbReference>
<evidence type="ECO:0000313" key="7">
    <source>
        <dbReference type="EMBL" id="CAF0931523.1"/>
    </source>
</evidence>
<accession>A0A8S2DMX8</accession>
<proteinExistence type="predicted"/>
<dbReference type="EMBL" id="CAJNOK010004262">
    <property type="protein sequence ID" value="CAF0931523.1"/>
    <property type="molecule type" value="Genomic_DNA"/>
</dbReference>
<feature type="compositionally biased region" description="Basic and acidic residues" evidence="5">
    <location>
        <begin position="467"/>
        <end position="490"/>
    </location>
</feature>
<dbReference type="Pfam" id="PF04500">
    <property type="entry name" value="FLYWCH"/>
    <property type="match status" value="1"/>
</dbReference>
<dbReference type="Proteomes" id="UP000682733">
    <property type="component" value="Unassembled WGS sequence"/>
</dbReference>
<feature type="coiled-coil region" evidence="4">
    <location>
        <begin position="749"/>
        <end position="800"/>
    </location>
</feature>
<dbReference type="EMBL" id="CAJOBA010004265">
    <property type="protein sequence ID" value="CAF3708060.1"/>
    <property type="molecule type" value="Genomic_DNA"/>
</dbReference>
<dbReference type="InterPro" id="IPR007588">
    <property type="entry name" value="Znf_FLYWCH"/>
</dbReference>
<dbReference type="Proteomes" id="UP000677228">
    <property type="component" value="Unassembled WGS sequence"/>
</dbReference>
<evidence type="ECO:0000256" key="1">
    <source>
        <dbReference type="ARBA" id="ARBA00022723"/>
    </source>
</evidence>
<gene>
    <name evidence="7" type="ORF">OVA965_LOCUS11174</name>
    <name evidence="8" type="ORF">TMI583_LOCUS11173</name>
</gene>
<dbReference type="Gene3D" id="2.20.25.240">
    <property type="match status" value="1"/>
</dbReference>
<evidence type="ECO:0000256" key="5">
    <source>
        <dbReference type="SAM" id="MobiDB-lite"/>
    </source>
</evidence>
<evidence type="ECO:0000256" key="2">
    <source>
        <dbReference type="ARBA" id="ARBA00022771"/>
    </source>
</evidence>
<keyword evidence="2" id="KW-0863">Zinc-finger</keyword>
<keyword evidence="4" id="KW-0175">Coiled coil</keyword>